<reference evidence="9" key="2">
    <citation type="submission" date="2025-09" db="UniProtKB">
        <authorList>
            <consortium name="Ensembl"/>
        </authorList>
    </citation>
    <scope>IDENTIFICATION</scope>
</reference>
<dbReference type="PANTHER" id="PTHR21324">
    <property type="entry name" value="FASTING-INDUCIBLE INTEGRAL MEMBRANE PROTEIN TM6P1-RELATED"/>
    <property type="match status" value="1"/>
</dbReference>
<feature type="region of interest" description="Disordered" evidence="6">
    <location>
        <begin position="253"/>
        <end position="275"/>
    </location>
</feature>
<dbReference type="RefSeq" id="XP_020466816.1">
    <property type="nucleotide sequence ID" value="XM_020611160.1"/>
</dbReference>
<dbReference type="InterPro" id="IPR050911">
    <property type="entry name" value="DRAM/TMEM150_Autophagy_Mod"/>
</dbReference>
<accession>A0A3Q3KRT9</accession>
<feature type="transmembrane region" description="Helical" evidence="7">
    <location>
        <begin position="94"/>
        <end position="113"/>
    </location>
</feature>
<dbReference type="OrthoDB" id="191706at2759"/>
<feature type="transmembrane region" description="Helical" evidence="7">
    <location>
        <begin position="119"/>
        <end position="145"/>
    </location>
</feature>
<dbReference type="GeneID" id="109966370"/>
<dbReference type="CTD" id="415225"/>
<dbReference type="Proteomes" id="UP000261600">
    <property type="component" value="Unplaced"/>
</dbReference>
<keyword evidence="10" id="KW-1185">Reference proteome</keyword>
<evidence type="ECO:0000256" key="5">
    <source>
        <dbReference type="ARBA" id="ARBA00023136"/>
    </source>
</evidence>
<evidence type="ECO:0000259" key="8">
    <source>
        <dbReference type="Pfam" id="PF10277"/>
    </source>
</evidence>
<protein>
    <recommendedName>
        <fullName evidence="8">CWH43-like N-terminal domain-containing protein</fullName>
    </recommendedName>
</protein>
<evidence type="ECO:0000256" key="2">
    <source>
        <dbReference type="ARBA" id="ARBA00006565"/>
    </source>
</evidence>
<evidence type="ECO:0000256" key="1">
    <source>
        <dbReference type="ARBA" id="ARBA00004127"/>
    </source>
</evidence>
<comment type="similarity">
    <text evidence="2">Belongs to the DRAM/TMEM150 family.</text>
</comment>
<dbReference type="GO" id="GO:0045494">
    <property type="term" value="P:photoreceptor cell maintenance"/>
    <property type="evidence" value="ECO:0007669"/>
    <property type="project" value="TreeGrafter"/>
</dbReference>
<keyword evidence="3 7" id="KW-0812">Transmembrane</keyword>
<dbReference type="Ensembl" id="ENSMALT00000033523.1">
    <property type="protein sequence ID" value="ENSMALP00000032961.1"/>
    <property type="gene ID" value="ENSMALG00000022675.1"/>
</dbReference>
<feature type="domain" description="CWH43-like N-terminal" evidence="8">
    <location>
        <begin position="9"/>
        <end position="234"/>
    </location>
</feature>
<organism evidence="9 10">
    <name type="scientific">Monopterus albus</name>
    <name type="common">Swamp eel</name>
    <dbReference type="NCBI Taxonomy" id="43700"/>
    <lineage>
        <taxon>Eukaryota</taxon>
        <taxon>Metazoa</taxon>
        <taxon>Chordata</taxon>
        <taxon>Craniata</taxon>
        <taxon>Vertebrata</taxon>
        <taxon>Euteleostomi</taxon>
        <taxon>Actinopterygii</taxon>
        <taxon>Neopterygii</taxon>
        <taxon>Teleostei</taxon>
        <taxon>Neoteleostei</taxon>
        <taxon>Acanthomorphata</taxon>
        <taxon>Anabantaria</taxon>
        <taxon>Synbranchiformes</taxon>
        <taxon>Synbranchidae</taxon>
        <taxon>Monopterus</taxon>
    </lineage>
</organism>
<comment type="subcellular location">
    <subcellularLocation>
        <location evidence="1">Endomembrane system</location>
        <topology evidence="1">Multi-pass membrane protein</topology>
    </subcellularLocation>
</comment>
<evidence type="ECO:0000256" key="7">
    <source>
        <dbReference type="SAM" id="Phobius"/>
    </source>
</evidence>
<dbReference type="InterPro" id="IPR019402">
    <property type="entry name" value="CWH43_N"/>
</dbReference>
<reference evidence="9" key="1">
    <citation type="submission" date="2025-08" db="UniProtKB">
        <authorList>
            <consortium name="Ensembl"/>
        </authorList>
    </citation>
    <scope>IDENTIFICATION</scope>
</reference>
<sequence>MWWFQKGLCILPVGVVVWMTTTFVVSYIIAVVLGHVDPLVPYISDLGTTAPERCVFGIMMNVSAFFGIATIFVRYKLLKVITGENKLILHKLNGLGLVFGCISCFGMCVVGNFQRTTMFSVHIVGAVLTFGVGALYILVQTLLSFNMQPHIHSKTVYLVRLGISVWTLSSIIALFVSSVIMYSSLPSLDAALKLHWVPGETAYTAHIFSTISEWSLSFSFIGFFFTYIRDFQKINLRTEAVLQSNHLYEQLDGDSGVSSHSQRASESPLPPAGGT</sequence>
<dbReference type="Pfam" id="PF10277">
    <property type="entry name" value="Frag1"/>
    <property type="match status" value="1"/>
</dbReference>
<feature type="compositionally biased region" description="Polar residues" evidence="6">
    <location>
        <begin position="256"/>
        <end position="265"/>
    </location>
</feature>
<dbReference type="GO" id="GO:0010506">
    <property type="term" value="P:regulation of autophagy"/>
    <property type="evidence" value="ECO:0007669"/>
    <property type="project" value="TreeGrafter"/>
</dbReference>
<feature type="transmembrane region" description="Helical" evidence="7">
    <location>
        <begin position="157"/>
        <end position="183"/>
    </location>
</feature>
<feature type="transmembrane region" description="Helical" evidence="7">
    <location>
        <begin position="55"/>
        <end position="73"/>
    </location>
</feature>
<feature type="transmembrane region" description="Helical" evidence="7">
    <location>
        <begin position="203"/>
        <end position="228"/>
    </location>
</feature>
<evidence type="ECO:0000313" key="10">
    <source>
        <dbReference type="Proteomes" id="UP000261600"/>
    </source>
</evidence>
<dbReference type="GO" id="GO:0005764">
    <property type="term" value="C:lysosome"/>
    <property type="evidence" value="ECO:0007669"/>
    <property type="project" value="TreeGrafter"/>
</dbReference>
<keyword evidence="5 7" id="KW-0472">Membrane</keyword>
<dbReference type="KEGG" id="malb:109966370"/>
<feature type="transmembrane region" description="Helical" evidence="7">
    <location>
        <begin position="7"/>
        <end position="35"/>
    </location>
</feature>
<proteinExistence type="inferred from homology"/>
<evidence type="ECO:0000256" key="4">
    <source>
        <dbReference type="ARBA" id="ARBA00022989"/>
    </source>
</evidence>
<dbReference type="PANTHER" id="PTHR21324:SF10">
    <property type="entry name" value="DNA DAMAGE-REGULATED AUTOPHAGY MODULATOR PROTEIN 2"/>
    <property type="match status" value="1"/>
</dbReference>
<dbReference type="AlphaFoldDB" id="A0A3Q3KRT9"/>
<name>A0A3Q3KRT9_MONAL</name>
<evidence type="ECO:0000256" key="3">
    <source>
        <dbReference type="ARBA" id="ARBA00022692"/>
    </source>
</evidence>
<evidence type="ECO:0000313" key="9">
    <source>
        <dbReference type="Ensembl" id="ENSMALP00000032961.1"/>
    </source>
</evidence>
<dbReference type="GO" id="GO:0012505">
    <property type="term" value="C:endomembrane system"/>
    <property type="evidence" value="ECO:0007669"/>
    <property type="project" value="UniProtKB-SubCell"/>
</dbReference>
<keyword evidence="4 7" id="KW-1133">Transmembrane helix</keyword>
<evidence type="ECO:0000256" key="6">
    <source>
        <dbReference type="SAM" id="MobiDB-lite"/>
    </source>
</evidence>